<dbReference type="Proteomes" id="UP000270216">
    <property type="component" value="Unassembled WGS sequence"/>
</dbReference>
<evidence type="ECO:0000313" key="2">
    <source>
        <dbReference type="Proteomes" id="UP000270216"/>
    </source>
</evidence>
<name>A0ABX9ZHA8_9BURK</name>
<evidence type="ECO:0000313" key="1">
    <source>
        <dbReference type="EMBL" id="RSK73745.1"/>
    </source>
</evidence>
<accession>A0ABX9ZHA8</accession>
<reference evidence="1 2" key="1">
    <citation type="submission" date="2018-12" db="EMBL/GenBank/DDBJ databases">
        <title>Whole genome sequence of a Pandoraea apista isolate from a patient with cystic fibrosis.</title>
        <authorList>
            <person name="Kenna D.T."/>
            <person name="Turton J.F."/>
        </authorList>
    </citation>
    <scope>NUCLEOTIDE SEQUENCE [LARGE SCALE GENOMIC DNA]</scope>
    <source>
        <strain evidence="1 2">Pa13324</strain>
    </source>
</reference>
<proteinExistence type="predicted"/>
<sequence>MHDFYAGFFEDFTNMVLRLTSDATTTYRLTATLLHSNRLPFVIDDGGWSRVTPAPRLATLQWPLRPVSQPDTWHAAVTAMNIELFGAYGLVYHPKARHES</sequence>
<keyword evidence="2" id="KW-1185">Reference proteome</keyword>
<dbReference type="EMBL" id="RWHX01000093">
    <property type="protein sequence ID" value="RSK73745.1"/>
    <property type="molecule type" value="Genomic_DNA"/>
</dbReference>
<protein>
    <submittedName>
        <fullName evidence="1">Uncharacterized protein</fullName>
    </submittedName>
</protein>
<organism evidence="1 2">
    <name type="scientific">Pandoraea apista</name>
    <dbReference type="NCBI Taxonomy" id="93218"/>
    <lineage>
        <taxon>Bacteria</taxon>
        <taxon>Pseudomonadati</taxon>
        <taxon>Pseudomonadota</taxon>
        <taxon>Betaproteobacteria</taxon>
        <taxon>Burkholderiales</taxon>
        <taxon>Burkholderiaceae</taxon>
        <taxon>Pandoraea</taxon>
    </lineage>
</organism>
<gene>
    <name evidence="1" type="ORF">EJE83_25315</name>
</gene>
<dbReference type="RefSeq" id="WP_125899322.1">
    <property type="nucleotide sequence ID" value="NZ_RWHX01000093.1"/>
</dbReference>
<comment type="caution">
    <text evidence="1">The sequence shown here is derived from an EMBL/GenBank/DDBJ whole genome shotgun (WGS) entry which is preliminary data.</text>
</comment>